<dbReference type="CDD" id="cd07037">
    <property type="entry name" value="TPP_PYR_MenD"/>
    <property type="match status" value="1"/>
</dbReference>
<dbReference type="GO" id="GO:0070204">
    <property type="term" value="F:2-succinyl-5-enolpyruvyl-6-hydroxy-3-cyclohexene-1-carboxylic-acid synthase activity"/>
    <property type="evidence" value="ECO:0007669"/>
    <property type="project" value="UniProtKB-UniRule"/>
</dbReference>
<feature type="compositionally biased region" description="Low complexity" evidence="7">
    <location>
        <begin position="18"/>
        <end position="27"/>
    </location>
</feature>
<dbReference type="CDD" id="cd02009">
    <property type="entry name" value="TPP_SHCHC_synthase"/>
    <property type="match status" value="1"/>
</dbReference>
<feature type="region of interest" description="Disordered" evidence="7">
    <location>
        <begin position="216"/>
        <end position="241"/>
    </location>
</feature>
<keyword evidence="4 6" id="KW-0786">Thiamine pyrophosphate</keyword>
<dbReference type="RefSeq" id="WP_231994192.1">
    <property type="nucleotide sequence ID" value="NZ_JBJDUN010000001.1"/>
</dbReference>
<evidence type="ECO:0000259" key="8">
    <source>
        <dbReference type="Pfam" id="PF02776"/>
    </source>
</evidence>
<gene>
    <name evidence="6" type="primary">menD</name>
    <name evidence="9" type="ORF">PFR_JS10_1443</name>
</gene>
<dbReference type="InterPro" id="IPR012001">
    <property type="entry name" value="Thiamin_PyroP_enz_TPP-bd_dom"/>
</dbReference>
<feature type="domain" description="Thiamine pyrophosphate enzyme N-terminal TPP-binding" evidence="8">
    <location>
        <begin position="37"/>
        <end position="156"/>
    </location>
</feature>
<dbReference type="Pfam" id="PF02776">
    <property type="entry name" value="TPP_enzyme_N"/>
    <property type="match status" value="1"/>
</dbReference>
<evidence type="ECO:0000256" key="3">
    <source>
        <dbReference type="ARBA" id="ARBA00022842"/>
    </source>
</evidence>
<evidence type="ECO:0000256" key="6">
    <source>
        <dbReference type="HAMAP-Rule" id="MF_01659"/>
    </source>
</evidence>
<keyword evidence="5 6" id="KW-0464">Manganese</keyword>
<dbReference type="EMBL" id="LT576035">
    <property type="protein sequence ID" value="SBN39086.1"/>
    <property type="molecule type" value="Genomic_DNA"/>
</dbReference>
<reference evidence="9" key="1">
    <citation type="submission" date="2016-05" db="EMBL/GenBank/DDBJ databases">
        <authorList>
            <person name="Lavstsen T."/>
            <person name="Jespersen J.S."/>
        </authorList>
    </citation>
    <scope>NUCLEOTIDE SEQUENCE</scope>
    <source>
        <strain evidence="9">PFRJS10</strain>
    </source>
</reference>
<evidence type="ECO:0000256" key="2">
    <source>
        <dbReference type="ARBA" id="ARBA00022723"/>
    </source>
</evidence>
<comment type="subunit">
    <text evidence="6">Homodimer.</text>
</comment>
<dbReference type="GO" id="GO:0000287">
    <property type="term" value="F:magnesium ion binding"/>
    <property type="evidence" value="ECO:0007669"/>
    <property type="project" value="UniProtKB-UniRule"/>
</dbReference>
<dbReference type="PANTHER" id="PTHR42916:SF1">
    <property type="entry name" value="PROTEIN PHYLLO, CHLOROPLASTIC"/>
    <property type="match status" value="1"/>
</dbReference>
<comment type="similarity">
    <text evidence="6">Belongs to the TPP enzyme family. MenD subfamily.</text>
</comment>
<dbReference type="AlphaFoldDB" id="A0A2C7AS35"/>
<sequence>MSNTADPQNPPQARSGEPAAGVGQAVPGGPPVRSAALARALVTALVAHGLRDVVYCPGSRDAPFAYALDAAQHAGWLRVAVRLDERAAGFQALGIAKAAAAQGTARPVAVVTTSGTAVANLHPAVLEADAAGVALVVVSADRPHEMWRTGANQTTEQLGIFAHAVRQEADIPAGFPVDGRLSGLVRRAMTAALGNLNGNPGPVHLNVCLREPLKPDDQWLPGPAPAPEPHREAPGAPTELPMPDRTVVVAGDGAGDQAQQAATAGGWPLLAEPSSGARFGANALTDYQQLLGSPLAAQIEGVLVFGHPTLSRPVSALLARDDVRMVAVTCGSRWTDVAGLAQVVRGPVHIANNPQGEWLARWIGADEPAPRSTKDTAARLIWQAHGAPDAPALVLGASAVIRSFDRRAVPGDHAPLVIANRGLAGIDGTVSTAIGVAAGTGRPVRAVVGDLTLAHDGLGLLRGMNEAVPDVQVVVLADRGGAIFAGLEHGSAAPALLSRYFLTPQVLDVRQLAGAVGASYRHVADVLELPQVLSEPISGASIVEVELPPVG</sequence>
<keyword evidence="6" id="KW-0474">Menaquinone biosynthesis</keyword>
<comment type="function">
    <text evidence="6">Catalyzes the thiamine diphosphate-dependent decarboxylation of 2-oxoglutarate and the subsequent addition of the resulting succinic semialdehyde-thiamine pyrophosphate anion to isochorismate to yield 2-succinyl-5-enolpyruvyl-6-hydroxy-3-cyclohexene-1-carboxylate (SEPHCHC).</text>
</comment>
<dbReference type="UniPathway" id="UPA00079"/>
<evidence type="ECO:0000256" key="5">
    <source>
        <dbReference type="ARBA" id="ARBA00023211"/>
    </source>
</evidence>
<dbReference type="Gene3D" id="3.40.50.1220">
    <property type="entry name" value="TPP-binding domain"/>
    <property type="match status" value="1"/>
</dbReference>
<evidence type="ECO:0000256" key="4">
    <source>
        <dbReference type="ARBA" id="ARBA00023052"/>
    </source>
</evidence>
<dbReference type="HAMAP" id="MF_01659">
    <property type="entry name" value="MenD"/>
    <property type="match status" value="1"/>
</dbReference>
<comment type="pathway">
    <text evidence="6">Quinol/quinone metabolism; menaquinone biosynthesis.</text>
</comment>
<accession>A0A2C7AS35</accession>
<dbReference type="UniPathway" id="UPA01057">
    <property type="reaction ID" value="UER00164"/>
</dbReference>
<keyword evidence="2 6" id="KW-0479">Metal-binding</keyword>
<comment type="pathway">
    <text evidence="6">Quinol/quinone metabolism; 1,4-dihydroxy-2-naphthoate biosynthesis; 1,4-dihydroxy-2-naphthoate from chorismate: step 2/7.</text>
</comment>
<dbReference type="GO" id="GO:0030145">
    <property type="term" value="F:manganese ion binding"/>
    <property type="evidence" value="ECO:0007669"/>
    <property type="project" value="UniProtKB-UniRule"/>
</dbReference>
<evidence type="ECO:0000313" key="9">
    <source>
        <dbReference type="EMBL" id="SBN39086.1"/>
    </source>
</evidence>
<dbReference type="InterPro" id="IPR004433">
    <property type="entry name" value="MenaQ_synth_MenD"/>
</dbReference>
<dbReference type="GO" id="GO:0030976">
    <property type="term" value="F:thiamine pyrophosphate binding"/>
    <property type="evidence" value="ECO:0007669"/>
    <property type="project" value="UniProtKB-UniRule"/>
</dbReference>
<protein>
    <recommendedName>
        <fullName evidence="6">2-succinyl-5-enolpyruvyl-6-hydroxy-3-cyclohexene-1-carboxylate synthase</fullName>
        <shortName evidence="6">SEPHCHC synthase</shortName>
        <ecNumber evidence="6">2.2.1.9</ecNumber>
    </recommendedName>
    <alternativeName>
        <fullName evidence="6">Menaquinone biosynthesis protein MenD</fullName>
    </alternativeName>
</protein>
<evidence type="ECO:0000256" key="1">
    <source>
        <dbReference type="ARBA" id="ARBA00022679"/>
    </source>
</evidence>
<keyword evidence="1 6" id="KW-0808">Transferase</keyword>
<dbReference type="EC" id="2.2.1.9" evidence="6"/>
<name>A0A2C7AS35_9ACTN</name>
<dbReference type="GO" id="GO:0009234">
    <property type="term" value="P:menaquinone biosynthetic process"/>
    <property type="evidence" value="ECO:0007669"/>
    <property type="project" value="UniProtKB-UniRule"/>
</dbReference>
<dbReference type="InterPro" id="IPR029061">
    <property type="entry name" value="THDP-binding"/>
</dbReference>
<evidence type="ECO:0000256" key="7">
    <source>
        <dbReference type="SAM" id="MobiDB-lite"/>
    </source>
</evidence>
<feature type="region of interest" description="Disordered" evidence="7">
    <location>
        <begin position="1"/>
        <end position="27"/>
    </location>
</feature>
<comment type="cofactor">
    <cofactor evidence="6">
        <name>Mg(2+)</name>
        <dbReference type="ChEBI" id="CHEBI:18420"/>
    </cofactor>
    <cofactor evidence="6">
        <name>Mn(2+)</name>
        <dbReference type="ChEBI" id="CHEBI:29035"/>
    </cofactor>
</comment>
<comment type="catalytic activity">
    <reaction evidence="6">
        <text>isochorismate + 2-oxoglutarate + H(+) = 5-enolpyruvoyl-6-hydroxy-2-succinyl-cyclohex-3-ene-1-carboxylate + CO2</text>
        <dbReference type="Rhea" id="RHEA:25593"/>
        <dbReference type="ChEBI" id="CHEBI:15378"/>
        <dbReference type="ChEBI" id="CHEBI:16526"/>
        <dbReference type="ChEBI" id="CHEBI:16810"/>
        <dbReference type="ChEBI" id="CHEBI:29780"/>
        <dbReference type="ChEBI" id="CHEBI:58818"/>
        <dbReference type="EC" id="2.2.1.9"/>
    </reaction>
</comment>
<proteinExistence type="inferred from homology"/>
<dbReference type="Gene3D" id="3.40.50.970">
    <property type="match status" value="2"/>
</dbReference>
<dbReference type="PANTHER" id="PTHR42916">
    <property type="entry name" value="2-SUCCINYL-5-ENOLPYRUVYL-6-HYDROXY-3-CYCLOHEXENE-1-CARBOXYLATE SYNTHASE"/>
    <property type="match status" value="1"/>
</dbReference>
<dbReference type="SUPFAM" id="SSF52518">
    <property type="entry name" value="Thiamin diphosphate-binding fold (THDP-binding)"/>
    <property type="match status" value="2"/>
</dbReference>
<comment type="cofactor">
    <cofactor evidence="6">
        <name>thiamine diphosphate</name>
        <dbReference type="ChEBI" id="CHEBI:58937"/>
    </cofactor>
    <text evidence="6">Binds 1 thiamine pyrophosphate per subunit.</text>
</comment>
<dbReference type="PIRSF" id="PIRSF004983">
    <property type="entry name" value="MenD"/>
    <property type="match status" value="1"/>
</dbReference>
<dbReference type="NCBIfam" id="TIGR00173">
    <property type="entry name" value="menD"/>
    <property type="match status" value="1"/>
</dbReference>
<keyword evidence="3 6" id="KW-0460">Magnesium</keyword>
<organism evidence="9">
    <name type="scientific">Propionibacterium freudenreichii</name>
    <dbReference type="NCBI Taxonomy" id="1744"/>
    <lineage>
        <taxon>Bacteria</taxon>
        <taxon>Bacillati</taxon>
        <taxon>Actinomycetota</taxon>
        <taxon>Actinomycetes</taxon>
        <taxon>Propionibacteriales</taxon>
        <taxon>Propionibacteriaceae</taxon>
        <taxon>Propionibacterium</taxon>
    </lineage>
</organism>